<keyword evidence="11" id="KW-0472">Membrane</keyword>
<organism evidence="12 13">
    <name type="scientific">Theobroma cacao</name>
    <name type="common">Cacao</name>
    <name type="synonym">Cocoa</name>
    <dbReference type="NCBI Taxonomy" id="3641"/>
    <lineage>
        <taxon>Eukaryota</taxon>
        <taxon>Viridiplantae</taxon>
        <taxon>Streptophyta</taxon>
        <taxon>Embryophyta</taxon>
        <taxon>Tracheophyta</taxon>
        <taxon>Spermatophyta</taxon>
        <taxon>Magnoliopsida</taxon>
        <taxon>eudicotyledons</taxon>
        <taxon>Gunneridae</taxon>
        <taxon>Pentapetalae</taxon>
        <taxon>rosids</taxon>
        <taxon>malvids</taxon>
        <taxon>Malvales</taxon>
        <taxon>Malvaceae</taxon>
        <taxon>Byttnerioideae</taxon>
        <taxon>Theobroma</taxon>
    </lineage>
</organism>
<dbReference type="EMBL" id="CM001886">
    <property type="protein sequence ID" value="EOY14953.1"/>
    <property type="molecule type" value="Genomic_DNA"/>
</dbReference>
<dbReference type="eggNOG" id="KOG0156">
    <property type="taxonomic scope" value="Eukaryota"/>
</dbReference>
<evidence type="ECO:0000256" key="8">
    <source>
        <dbReference type="ARBA" id="ARBA00023002"/>
    </source>
</evidence>
<keyword evidence="4" id="KW-0349">Heme</keyword>
<accession>A0A061FDF8</accession>
<dbReference type="GO" id="GO:0016705">
    <property type="term" value="F:oxidoreductase activity, acting on paired donors, with incorporation or reduction of molecular oxygen"/>
    <property type="evidence" value="ECO:0007669"/>
    <property type="project" value="InterPro"/>
</dbReference>
<comment type="cofactor">
    <cofactor evidence="1">
        <name>heme</name>
        <dbReference type="ChEBI" id="CHEBI:30413"/>
    </cofactor>
</comment>
<comment type="subcellular location">
    <subcellularLocation>
        <location evidence="2">Membrane</location>
        <topology evidence="2">Single-pass membrane protein</topology>
    </subcellularLocation>
</comment>
<evidence type="ECO:0000313" key="12">
    <source>
        <dbReference type="EMBL" id="EOY14953.1"/>
    </source>
</evidence>
<dbReference type="InParanoid" id="A0A061FDF8"/>
<name>A0A061FDF8_THECC</name>
<dbReference type="Pfam" id="PF00067">
    <property type="entry name" value="p450"/>
    <property type="match status" value="1"/>
</dbReference>
<dbReference type="GO" id="GO:0016491">
    <property type="term" value="F:oxidoreductase activity"/>
    <property type="evidence" value="ECO:0000318"/>
    <property type="project" value="GO_Central"/>
</dbReference>
<evidence type="ECO:0000256" key="6">
    <source>
        <dbReference type="ARBA" id="ARBA00022723"/>
    </source>
</evidence>
<dbReference type="GO" id="GO:0005506">
    <property type="term" value="F:iron ion binding"/>
    <property type="evidence" value="ECO:0007669"/>
    <property type="project" value="InterPro"/>
</dbReference>
<keyword evidence="8" id="KW-0560">Oxidoreductase</keyword>
<keyword evidence="10" id="KW-0503">Monooxygenase</keyword>
<comment type="similarity">
    <text evidence="3">Belongs to the cytochrome P450 family.</text>
</comment>
<sequence length="252" mass="28814">MSLISGVGLQKFSYIGSDVALSPYNAYWRETKKVFIVHLLNSNRVQLYRPIREEEVSKTIEKISNASVDSKPINLSEAMIRLTSTIICRNVFLAGRDKSSVAIVRVMTFLMNPRSMKRAQEEVRNLIGKKGFADENDIQSLFYLKAVVKETFRLQPVVPLLIPQETIRKSNIGNYEIPAKTLVYVSAWAIGRDPEVWENPESFCPERFLVVELGLANLLHKFDWDMPDGIIKEDWDLDVNPGLTMFQKNDLC</sequence>
<evidence type="ECO:0000256" key="7">
    <source>
        <dbReference type="ARBA" id="ARBA00022989"/>
    </source>
</evidence>
<dbReference type="InterPro" id="IPR036396">
    <property type="entry name" value="Cyt_P450_sf"/>
</dbReference>
<evidence type="ECO:0000256" key="4">
    <source>
        <dbReference type="ARBA" id="ARBA00022617"/>
    </source>
</evidence>
<keyword evidence="9" id="KW-0408">Iron</keyword>
<keyword evidence="6" id="KW-0479">Metal-binding</keyword>
<dbReference type="PANTHER" id="PTHR47955">
    <property type="entry name" value="CYTOCHROME P450 FAMILY 71 PROTEIN"/>
    <property type="match status" value="1"/>
</dbReference>
<dbReference type="GO" id="GO:0004497">
    <property type="term" value="F:monooxygenase activity"/>
    <property type="evidence" value="ECO:0007669"/>
    <property type="project" value="UniProtKB-KW"/>
</dbReference>
<dbReference type="STRING" id="3641.A0A061FDF8"/>
<dbReference type="PANTHER" id="PTHR47955:SF22">
    <property type="entry name" value="CYTOCHROME P450 83B1-LIKE"/>
    <property type="match status" value="1"/>
</dbReference>
<gene>
    <name evidence="12" type="ORF">TCM_034174</name>
</gene>
<dbReference type="SUPFAM" id="SSF48264">
    <property type="entry name" value="Cytochrome P450"/>
    <property type="match status" value="1"/>
</dbReference>
<evidence type="ECO:0000256" key="2">
    <source>
        <dbReference type="ARBA" id="ARBA00004167"/>
    </source>
</evidence>
<dbReference type="PRINTS" id="PR00463">
    <property type="entry name" value="EP450I"/>
</dbReference>
<keyword evidence="7" id="KW-1133">Transmembrane helix</keyword>
<evidence type="ECO:0000256" key="5">
    <source>
        <dbReference type="ARBA" id="ARBA00022692"/>
    </source>
</evidence>
<dbReference type="Gene3D" id="1.10.630.10">
    <property type="entry name" value="Cytochrome P450"/>
    <property type="match status" value="2"/>
</dbReference>
<keyword evidence="13" id="KW-1185">Reference proteome</keyword>
<dbReference type="InterPro" id="IPR001128">
    <property type="entry name" value="Cyt_P450"/>
</dbReference>
<reference evidence="12 13" key="1">
    <citation type="journal article" date="2013" name="Genome Biol.">
        <title>The genome sequence of the most widely cultivated cacao type and its use to identify candidate genes regulating pod color.</title>
        <authorList>
            <person name="Motamayor J.C."/>
            <person name="Mockaitis K."/>
            <person name="Schmutz J."/>
            <person name="Haiminen N."/>
            <person name="Iii D.L."/>
            <person name="Cornejo O."/>
            <person name="Findley S.D."/>
            <person name="Zheng P."/>
            <person name="Utro F."/>
            <person name="Royaert S."/>
            <person name="Saski C."/>
            <person name="Jenkins J."/>
            <person name="Podicheti R."/>
            <person name="Zhao M."/>
            <person name="Scheffler B.E."/>
            <person name="Stack J.C."/>
            <person name="Feltus F.A."/>
            <person name="Mustiga G.M."/>
            <person name="Amores F."/>
            <person name="Phillips W."/>
            <person name="Marelli J.P."/>
            <person name="May G.D."/>
            <person name="Shapiro H."/>
            <person name="Ma J."/>
            <person name="Bustamante C.D."/>
            <person name="Schnell R.J."/>
            <person name="Main D."/>
            <person name="Gilbert D."/>
            <person name="Parida L."/>
            <person name="Kuhn D.N."/>
        </authorList>
    </citation>
    <scope>NUCLEOTIDE SEQUENCE [LARGE SCALE GENOMIC DNA]</scope>
    <source>
        <strain evidence="13">cv. Matina 1-6</strain>
    </source>
</reference>
<evidence type="ECO:0000313" key="13">
    <source>
        <dbReference type="Proteomes" id="UP000026915"/>
    </source>
</evidence>
<dbReference type="AlphaFoldDB" id="A0A061FDF8"/>
<dbReference type="GO" id="GO:0016020">
    <property type="term" value="C:membrane"/>
    <property type="evidence" value="ECO:0007669"/>
    <property type="project" value="UniProtKB-SubCell"/>
</dbReference>
<protein>
    <submittedName>
        <fullName evidence="12">Cytochrome P450, putative</fullName>
    </submittedName>
</protein>
<proteinExistence type="inferred from homology"/>
<evidence type="ECO:0000256" key="10">
    <source>
        <dbReference type="ARBA" id="ARBA00023033"/>
    </source>
</evidence>
<dbReference type="GO" id="GO:0020037">
    <property type="term" value="F:heme binding"/>
    <property type="evidence" value="ECO:0007669"/>
    <property type="project" value="InterPro"/>
</dbReference>
<dbReference type="OMA" id="QHEERRH"/>
<dbReference type="InterPro" id="IPR002401">
    <property type="entry name" value="Cyt_P450_E_grp-I"/>
</dbReference>
<evidence type="ECO:0000256" key="3">
    <source>
        <dbReference type="ARBA" id="ARBA00010617"/>
    </source>
</evidence>
<dbReference type="HOGENOM" id="CLU_1104369_0_0_1"/>
<dbReference type="Proteomes" id="UP000026915">
    <property type="component" value="Chromosome 8"/>
</dbReference>
<keyword evidence="5" id="KW-0812">Transmembrane</keyword>
<evidence type="ECO:0000256" key="11">
    <source>
        <dbReference type="ARBA" id="ARBA00023136"/>
    </source>
</evidence>
<evidence type="ECO:0000256" key="1">
    <source>
        <dbReference type="ARBA" id="ARBA00001971"/>
    </source>
</evidence>
<dbReference type="Gramene" id="EOY14953">
    <property type="protein sequence ID" value="EOY14953"/>
    <property type="gene ID" value="TCM_034174"/>
</dbReference>
<evidence type="ECO:0000256" key="9">
    <source>
        <dbReference type="ARBA" id="ARBA00023004"/>
    </source>
</evidence>